<dbReference type="EMBL" id="CM001403">
    <property type="protein sequence ID" value="EHQ25582.1"/>
    <property type="molecule type" value="Genomic_DNA"/>
</dbReference>
<dbReference type="AlphaFoldDB" id="H1XZ94"/>
<protein>
    <recommendedName>
        <fullName evidence="4">DUF5050 domain-containing protein</fullName>
    </recommendedName>
</protein>
<evidence type="ECO:0000313" key="3">
    <source>
        <dbReference type="Proteomes" id="UP000002774"/>
    </source>
</evidence>
<keyword evidence="3" id="KW-1185">Reference proteome</keyword>
<gene>
    <name evidence="2" type="ORF">Mucpa_1422</name>
</gene>
<keyword evidence="1" id="KW-1133">Transmembrane helix</keyword>
<evidence type="ECO:0008006" key="4">
    <source>
        <dbReference type="Google" id="ProtNLM"/>
    </source>
</evidence>
<dbReference type="Proteomes" id="UP000002774">
    <property type="component" value="Chromosome"/>
</dbReference>
<evidence type="ECO:0000313" key="2">
    <source>
        <dbReference type="EMBL" id="EHQ25582.1"/>
    </source>
</evidence>
<dbReference type="STRING" id="714943.Mucpa_1422"/>
<evidence type="ECO:0000256" key="1">
    <source>
        <dbReference type="SAM" id="Phobius"/>
    </source>
</evidence>
<dbReference type="OrthoDB" id="673785at2"/>
<reference evidence="2" key="1">
    <citation type="submission" date="2011-09" db="EMBL/GenBank/DDBJ databases">
        <title>The permanent draft genome of Mucilaginibacter paludis DSM 18603.</title>
        <authorList>
            <consortium name="US DOE Joint Genome Institute (JGI-PGF)"/>
            <person name="Lucas S."/>
            <person name="Han J."/>
            <person name="Lapidus A."/>
            <person name="Bruce D."/>
            <person name="Goodwin L."/>
            <person name="Pitluck S."/>
            <person name="Peters L."/>
            <person name="Kyrpides N."/>
            <person name="Mavromatis K."/>
            <person name="Ivanova N."/>
            <person name="Mikhailova N."/>
            <person name="Held B."/>
            <person name="Detter J.C."/>
            <person name="Tapia R."/>
            <person name="Han C."/>
            <person name="Land M."/>
            <person name="Hauser L."/>
            <person name="Markowitz V."/>
            <person name="Cheng J.-F."/>
            <person name="Hugenholtz P."/>
            <person name="Woyke T."/>
            <person name="Wu D."/>
            <person name="Tindall B."/>
            <person name="Brambilla E."/>
            <person name="Klenk H.-P."/>
            <person name="Eisen J.A."/>
        </authorList>
    </citation>
    <scope>NUCLEOTIDE SEQUENCE [LARGE SCALE GENOMIC DNA]</scope>
    <source>
        <strain evidence="2">DSM 18603</strain>
    </source>
</reference>
<proteinExistence type="predicted"/>
<accession>H1XZ94</accession>
<keyword evidence="1" id="KW-0812">Transmembrane</keyword>
<keyword evidence="1" id="KW-0472">Membrane</keyword>
<name>H1XZ94_9SPHI</name>
<organism evidence="2 3">
    <name type="scientific">Mucilaginibacter paludis DSM 18603</name>
    <dbReference type="NCBI Taxonomy" id="714943"/>
    <lineage>
        <taxon>Bacteria</taxon>
        <taxon>Pseudomonadati</taxon>
        <taxon>Bacteroidota</taxon>
        <taxon>Sphingobacteriia</taxon>
        <taxon>Sphingobacteriales</taxon>
        <taxon>Sphingobacteriaceae</taxon>
        <taxon>Mucilaginibacter</taxon>
    </lineage>
</organism>
<dbReference type="RefSeq" id="WP_008505375.1">
    <property type="nucleotide sequence ID" value="NZ_CM001403.1"/>
</dbReference>
<sequence>MTIFKKLRNVLAFVIVGVLSVFLLFMYSTKKTSHQFVKNGGFKRIYKQAPVKYIGSKKIFSGFSQIAGYYKEGIYTYSKQNNLALYTDVTSAIDTISIALPAKSTTIANDCIFRNDTLYYFDSNSGKYHVFKIVNRRLKVIDSAKTAPSSFNPIVLDQTDILCKNFYKNSPTFEIVIYKKGIKAVESPKLFNDGIKLTDDGRILPYKNGFIYLCYFKNTILWLDKNLRLQFKSNTIDTVQNVPAVERISGTARYTYKTQPIFVNRYGQVVKDKLYVLSSLLADNDKKVSFTDTTILDVYDLLNKRNYLYSYKIPLPRLHSPASGFSFVGQQLYIILLNGYICVFK</sequence>
<feature type="transmembrane region" description="Helical" evidence="1">
    <location>
        <begin position="7"/>
        <end position="27"/>
    </location>
</feature>
<dbReference type="HOGENOM" id="CLU_803679_0_0_10"/>